<proteinExistence type="predicted"/>
<gene>
    <name evidence="1" type="primary">Necator_chrX.g23333</name>
    <name evidence="1" type="ORF">RB195_023170</name>
</gene>
<keyword evidence="2" id="KW-1185">Reference proteome</keyword>
<dbReference type="SUPFAM" id="SSF52540">
    <property type="entry name" value="P-loop containing nucleoside triphosphate hydrolases"/>
    <property type="match status" value="1"/>
</dbReference>
<dbReference type="Gene3D" id="3.40.50.300">
    <property type="entry name" value="P-loop containing nucleotide triphosphate hydrolases"/>
    <property type="match status" value="1"/>
</dbReference>
<comment type="caution">
    <text evidence="1">The sequence shown here is derived from an EMBL/GenBank/DDBJ whole genome shotgun (WGS) entry which is preliminary data.</text>
</comment>
<protein>
    <recommendedName>
        <fullName evidence="3">Zeta toxin domain-containing protein</fullName>
    </recommendedName>
</protein>
<organism evidence="1 2">
    <name type="scientific">Necator americanus</name>
    <name type="common">Human hookworm</name>
    <dbReference type="NCBI Taxonomy" id="51031"/>
    <lineage>
        <taxon>Eukaryota</taxon>
        <taxon>Metazoa</taxon>
        <taxon>Ecdysozoa</taxon>
        <taxon>Nematoda</taxon>
        <taxon>Chromadorea</taxon>
        <taxon>Rhabditida</taxon>
        <taxon>Rhabditina</taxon>
        <taxon>Rhabditomorpha</taxon>
        <taxon>Strongyloidea</taxon>
        <taxon>Ancylostomatidae</taxon>
        <taxon>Bunostominae</taxon>
        <taxon>Necator</taxon>
    </lineage>
</organism>
<evidence type="ECO:0008006" key="3">
    <source>
        <dbReference type="Google" id="ProtNLM"/>
    </source>
</evidence>
<evidence type="ECO:0000313" key="2">
    <source>
        <dbReference type="Proteomes" id="UP001303046"/>
    </source>
</evidence>
<dbReference type="EMBL" id="JAVFWL010000006">
    <property type="protein sequence ID" value="KAK6762352.1"/>
    <property type="molecule type" value="Genomic_DNA"/>
</dbReference>
<evidence type="ECO:0000313" key="1">
    <source>
        <dbReference type="EMBL" id="KAK6762352.1"/>
    </source>
</evidence>
<name>A0ABR1EI41_NECAM</name>
<reference evidence="1 2" key="1">
    <citation type="submission" date="2023-08" db="EMBL/GenBank/DDBJ databases">
        <title>A Necator americanus chromosomal reference genome.</title>
        <authorList>
            <person name="Ilik V."/>
            <person name="Petrzelkova K.J."/>
            <person name="Pardy F."/>
            <person name="Fuh T."/>
            <person name="Niatou-Singa F.S."/>
            <person name="Gouil Q."/>
            <person name="Baker L."/>
            <person name="Ritchie M.E."/>
            <person name="Jex A.R."/>
            <person name="Gazzola D."/>
            <person name="Li H."/>
            <person name="Toshio Fujiwara R."/>
            <person name="Zhan B."/>
            <person name="Aroian R.V."/>
            <person name="Pafco B."/>
            <person name="Schwarz E.M."/>
        </authorList>
    </citation>
    <scope>NUCLEOTIDE SEQUENCE [LARGE SCALE GENOMIC DNA]</scope>
    <source>
        <strain evidence="1 2">Aroian</strain>
        <tissue evidence="1">Whole animal</tissue>
    </source>
</reference>
<accession>A0ABR1EI41</accession>
<dbReference type="Proteomes" id="UP001303046">
    <property type="component" value="Unassembled WGS sequence"/>
</dbReference>
<sequence>MKQSASEAQKNIRDILRKIDFNPTKSQLSDRNPIARGQTFKDLWIRNSQGLMTGLIYNRPKEPLIFLETAIAQIRTNPKEELTWDMFIDRGKVDILSELEVSPKISSGGNEERSNSVIRTHPNDVRKSVINTAERSKKFKHKEKEKEENQVSLRNIEDTQVPTPEMGRAQRSPSVMKAAEVAHIPHVPVILFIGGPGGGKTRHAARVASALADQGLIHICMPDMIRSALAKYKDQYSEWKTAHEHYLRGSVNFTSL</sequence>
<dbReference type="InterPro" id="IPR027417">
    <property type="entry name" value="P-loop_NTPase"/>
</dbReference>